<evidence type="ECO:0000313" key="14">
    <source>
        <dbReference type="Proteomes" id="UP000663760"/>
    </source>
</evidence>
<dbReference type="InterPro" id="IPR027408">
    <property type="entry name" value="PNPase/RNase_PH_dom_sf"/>
</dbReference>
<dbReference type="GO" id="GO:0071035">
    <property type="term" value="P:nuclear polyadenylation-dependent rRNA catabolic process"/>
    <property type="evidence" value="ECO:0007669"/>
    <property type="project" value="TreeGrafter"/>
</dbReference>
<dbReference type="SUPFAM" id="SSF55666">
    <property type="entry name" value="Ribonuclease PH domain 2-like"/>
    <property type="match status" value="1"/>
</dbReference>
<evidence type="ECO:0000256" key="8">
    <source>
        <dbReference type="ARBA" id="ARBA00023242"/>
    </source>
</evidence>
<dbReference type="GO" id="GO:0000176">
    <property type="term" value="C:nuclear exosome (RNase complex)"/>
    <property type="evidence" value="ECO:0007669"/>
    <property type="project" value="TreeGrafter"/>
</dbReference>
<dbReference type="SUPFAM" id="SSF54211">
    <property type="entry name" value="Ribosomal protein S5 domain 2-like"/>
    <property type="match status" value="1"/>
</dbReference>
<dbReference type="EMBL" id="LR743599">
    <property type="protein sequence ID" value="CAA2629737.1"/>
    <property type="molecule type" value="Genomic_DNA"/>
</dbReference>
<evidence type="ECO:0000256" key="9">
    <source>
        <dbReference type="ARBA" id="ARBA00030617"/>
    </source>
</evidence>
<evidence type="ECO:0000313" key="13">
    <source>
        <dbReference type="EMBL" id="CAA7405922.1"/>
    </source>
</evidence>
<keyword evidence="14" id="KW-1185">Reference proteome</keyword>
<dbReference type="EMBL" id="LR746275">
    <property type="protein sequence ID" value="CAA7405922.1"/>
    <property type="molecule type" value="Genomic_DNA"/>
</dbReference>
<sequence>MAAVKEDAGGRGGGFEGEMEVEAYRRLFPLPYYERHLLESVRPDARPLSSARDTSIAVGAVSSADGSALVKTGETTMLAAIKLEVMSPSQDSPDEGSLAIDFHMPPICSPTVRPGRPAELAPVLSKQLSDVISRSKMIHLKELSLVSGKAAWMAYLDIYCLNADGSLFDVALLSAVAALAHLHIPLVSLNDEGRIIAVSGDPSRKTTREVVNKDKRKLSLNSVPFSLTCLLHKDYILADPTAEEESIMDTPVTVVLDSLDCLVSLYKPGGAALALTSSLKECVSLTRRRVQELRSILDEALQSTEMDED</sequence>
<dbReference type="InterPro" id="IPR001247">
    <property type="entry name" value="ExoRNase_PH_dom1"/>
</dbReference>
<evidence type="ECO:0000259" key="11">
    <source>
        <dbReference type="Pfam" id="PF03725"/>
    </source>
</evidence>
<dbReference type="GO" id="GO:0016075">
    <property type="term" value="P:rRNA catabolic process"/>
    <property type="evidence" value="ECO:0007669"/>
    <property type="project" value="TreeGrafter"/>
</dbReference>
<dbReference type="CDD" id="cd11369">
    <property type="entry name" value="RNase_PH_RRP43"/>
    <property type="match status" value="1"/>
</dbReference>
<protein>
    <recommendedName>
        <fullName evidence="9">Ribosomal RNA-processing protein 43</fullName>
    </recommendedName>
</protein>
<dbReference type="Gene3D" id="3.30.230.70">
    <property type="entry name" value="GHMP Kinase, N-terminal domain"/>
    <property type="match status" value="1"/>
</dbReference>
<keyword evidence="8" id="KW-0539">Nucleus</keyword>
<evidence type="ECO:0000313" key="12">
    <source>
        <dbReference type="EMBL" id="CAA2629737.1"/>
    </source>
</evidence>
<dbReference type="GO" id="GO:0071028">
    <property type="term" value="P:nuclear mRNA surveillance"/>
    <property type="evidence" value="ECO:0007669"/>
    <property type="project" value="TreeGrafter"/>
</dbReference>
<dbReference type="GO" id="GO:0035925">
    <property type="term" value="F:mRNA 3'-UTR AU-rich region binding"/>
    <property type="evidence" value="ECO:0007669"/>
    <property type="project" value="TreeGrafter"/>
</dbReference>
<keyword evidence="6" id="KW-0271">Exosome</keyword>
<name>A0A7I8JFP4_SPIIN</name>
<dbReference type="FunFam" id="3.30.230.70:FF:000018">
    <property type="entry name" value="Exosome complex exonuclease RRP43"/>
    <property type="match status" value="1"/>
</dbReference>
<dbReference type="Pfam" id="PF03725">
    <property type="entry name" value="RNase_PH_C"/>
    <property type="match status" value="1"/>
</dbReference>
<dbReference type="GO" id="GO:0034473">
    <property type="term" value="P:U1 snRNA 3'-end processing"/>
    <property type="evidence" value="ECO:0007669"/>
    <property type="project" value="TreeGrafter"/>
</dbReference>
<dbReference type="GO" id="GO:0005730">
    <property type="term" value="C:nucleolus"/>
    <property type="evidence" value="ECO:0007669"/>
    <property type="project" value="UniProtKB-SubCell"/>
</dbReference>
<evidence type="ECO:0000256" key="2">
    <source>
        <dbReference type="ARBA" id="ARBA00004604"/>
    </source>
</evidence>
<dbReference type="InterPro" id="IPR036345">
    <property type="entry name" value="ExoRNase_PH_dom2_sf"/>
</dbReference>
<evidence type="ECO:0000256" key="3">
    <source>
        <dbReference type="ARBA" id="ARBA00006678"/>
    </source>
</evidence>
<evidence type="ECO:0000256" key="6">
    <source>
        <dbReference type="ARBA" id="ARBA00022835"/>
    </source>
</evidence>
<dbReference type="InterPro" id="IPR050590">
    <property type="entry name" value="Exosome_comp_Rrp42_subfam"/>
</dbReference>
<dbReference type="PANTHER" id="PTHR11097:SF9">
    <property type="entry name" value="EXOSOME COMPLEX COMPONENT RRP43"/>
    <property type="match status" value="1"/>
</dbReference>
<evidence type="ECO:0000256" key="5">
    <source>
        <dbReference type="ARBA" id="ARBA00022552"/>
    </source>
</evidence>
<proteinExistence type="inferred from homology"/>
<dbReference type="Pfam" id="PF01138">
    <property type="entry name" value="RNase_PH"/>
    <property type="match status" value="1"/>
</dbReference>
<dbReference type="InterPro" id="IPR020568">
    <property type="entry name" value="Ribosomal_Su5_D2-typ_SF"/>
</dbReference>
<keyword evidence="4" id="KW-0963">Cytoplasm</keyword>
<comment type="similarity">
    <text evidence="3">Belongs to the RNase PH family.</text>
</comment>
<feature type="domain" description="Exoribonuclease phosphorolytic" evidence="10">
    <location>
        <begin position="51"/>
        <end position="185"/>
    </location>
</feature>
<evidence type="ECO:0000256" key="4">
    <source>
        <dbReference type="ARBA" id="ARBA00022490"/>
    </source>
</evidence>
<organism evidence="12">
    <name type="scientific">Spirodela intermedia</name>
    <name type="common">Intermediate duckweed</name>
    <dbReference type="NCBI Taxonomy" id="51605"/>
    <lineage>
        <taxon>Eukaryota</taxon>
        <taxon>Viridiplantae</taxon>
        <taxon>Streptophyta</taxon>
        <taxon>Embryophyta</taxon>
        <taxon>Tracheophyta</taxon>
        <taxon>Spermatophyta</taxon>
        <taxon>Magnoliopsida</taxon>
        <taxon>Liliopsida</taxon>
        <taxon>Araceae</taxon>
        <taxon>Lemnoideae</taxon>
        <taxon>Spirodela</taxon>
    </lineage>
</organism>
<dbReference type="OrthoDB" id="45882at2759"/>
<keyword evidence="5" id="KW-0698">rRNA processing</keyword>
<dbReference type="InterPro" id="IPR015847">
    <property type="entry name" value="ExoRNase_PH_dom2"/>
</dbReference>
<accession>A0A7I8JFP4</accession>
<evidence type="ECO:0000256" key="7">
    <source>
        <dbReference type="ARBA" id="ARBA00022884"/>
    </source>
</evidence>
<keyword evidence="7" id="KW-0694">RNA-binding</keyword>
<dbReference type="GO" id="GO:0000467">
    <property type="term" value="P:exonucleolytic trimming to generate mature 3'-end of 5.8S rRNA from tricistronic rRNA transcript (SSU-rRNA, 5.8S rRNA, LSU-rRNA)"/>
    <property type="evidence" value="ECO:0007669"/>
    <property type="project" value="TreeGrafter"/>
</dbReference>
<dbReference type="GO" id="GO:0000177">
    <property type="term" value="C:cytoplasmic exosome (RNase complex)"/>
    <property type="evidence" value="ECO:0007669"/>
    <property type="project" value="TreeGrafter"/>
</dbReference>
<reference evidence="12" key="1">
    <citation type="submission" date="2019-12" db="EMBL/GenBank/DDBJ databases">
        <authorList>
            <person name="Scholz U."/>
            <person name="Mascher M."/>
            <person name="Fiebig A."/>
        </authorList>
    </citation>
    <scope>NUCLEOTIDE SEQUENCE</scope>
</reference>
<gene>
    <name evidence="12" type="ORF">SI7747_12015375</name>
    <name evidence="13" type="ORF">SI8410_12016600</name>
</gene>
<dbReference type="PANTHER" id="PTHR11097">
    <property type="entry name" value="EXOSOME COMPLEX EXONUCLEASE RIBOSOMAL RNA PROCESSING PROTEIN"/>
    <property type="match status" value="1"/>
</dbReference>
<comment type="subcellular location">
    <subcellularLocation>
        <location evidence="1">Cytoplasm</location>
    </subcellularLocation>
    <subcellularLocation>
        <location evidence="2">Nucleus</location>
        <location evidence="2">Nucleolus</location>
    </subcellularLocation>
</comment>
<dbReference type="AlphaFoldDB" id="A0A7I8JFP4"/>
<dbReference type="InterPro" id="IPR033196">
    <property type="entry name" value="Rrp43"/>
</dbReference>
<dbReference type="GO" id="GO:0071038">
    <property type="term" value="P:TRAMP-dependent tRNA surveillance pathway"/>
    <property type="evidence" value="ECO:0007669"/>
    <property type="project" value="TreeGrafter"/>
</dbReference>
<evidence type="ECO:0000256" key="1">
    <source>
        <dbReference type="ARBA" id="ARBA00004496"/>
    </source>
</evidence>
<dbReference type="Proteomes" id="UP000663760">
    <property type="component" value="Chromosome 12"/>
</dbReference>
<dbReference type="GO" id="GO:0034476">
    <property type="term" value="P:U5 snRNA 3'-end processing"/>
    <property type="evidence" value="ECO:0007669"/>
    <property type="project" value="TreeGrafter"/>
</dbReference>
<feature type="domain" description="Exoribonuclease phosphorolytic" evidence="11">
    <location>
        <begin position="223"/>
        <end position="286"/>
    </location>
</feature>
<dbReference type="GO" id="GO:0034475">
    <property type="term" value="P:U4 snRNA 3'-end processing"/>
    <property type="evidence" value="ECO:0007669"/>
    <property type="project" value="TreeGrafter"/>
</dbReference>
<evidence type="ECO:0000259" key="10">
    <source>
        <dbReference type="Pfam" id="PF01138"/>
    </source>
</evidence>